<dbReference type="Proteomes" id="UP000775129">
    <property type="component" value="Unassembled WGS sequence"/>
</dbReference>
<reference evidence="1" key="2">
    <citation type="submission" date="2021-09" db="EMBL/GenBank/DDBJ databases">
        <authorList>
            <person name="Gilroy R."/>
        </authorList>
    </citation>
    <scope>NUCLEOTIDE SEQUENCE</scope>
    <source>
        <strain evidence="1">1647</strain>
    </source>
</reference>
<protein>
    <submittedName>
        <fullName evidence="1">ATP-binding protein</fullName>
    </submittedName>
</protein>
<dbReference type="EMBL" id="DYWO01000095">
    <property type="protein sequence ID" value="HJF48768.1"/>
    <property type="molecule type" value="Genomic_DNA"/>
</dbReference>
<dbReference type="InterPro" id="IPR027417">
    <property type="entry name" value="P-loop_NTPase"/>
</dbReference>
<keyword evidence="1" id="KW-0547">Nucleotide-binding</keyword>
<gene>
    <name evidence="1" type="ORF">K8W24_03050</name>
</gene>
<evidence type="ECO:0000313" key="1">
    <source>
        <dbReference type="EMBL" id="HJF48768.1"/>
    </source>
</evidence>
<name>A0A921GMP1_9MICO</name>
<dbReference type="AlphaFoldDB" id="A0A921GMP1"/>
<keyword evidence="1" id="KW-0067">ATP-binding</keyword>
<dbReference type="Gene3D" id="3.40.50.300">
    <property type="entry name" value="P-loop containing nucleotide triphosphate hydrolases"/>
    <property type="match status" value="1"/>
</dbReference>
<evidence type="ECO:0000313" key="2">
    <source>
        <dbReference type="Proteomes" id="UP000775129"/>
    </source>
</evidence>
<organism evidence="1 2">
    <name type="scientific">Brachybacterium paraconglomeratum</name>
    <dbReference type="NCBI Taxonomy" id="173362"/>
    <lineage>
        <taxon>Bacteria</taxon>
        <taxon>Bacillati</taxon>
        <taxon>Actinomycetota</taxon>
        <taxon>Actinomycetes</taxon>
        <taxon>Micrococcales</taxon>
        <taxon>Dermabacteraceae</taxon>
        <taxon>Brachybacterium</taxon>
    </lineage>
</organism>
<comment type="caution">
    <text evidence="1">The sequence shown here is derived from an EMBL/GenBank/DDBJ whole genome shotgun (WGS) entry which is preliminary data.</text>
</comment>
<accession>A0A921GMP1</accession>
<sequence>MSTAPGCRALLLVGAVGVGKTTTADAIGDDLEGRGVPGAVIDLDAIRRGWPAPPGDRFNSAIELANLRAVAQNFREAGAEVLVAAGVMEKRAARDRYEEAMGVPLTVVRLVAPRDLVRSRLHRRHELEPESLTWHLDRFDELTAILDAAAVEDVTVPVAEDPRATARAVLDAVWRGELGRRIDDVVEDRVELGTFKTTGSEFERRHPSV</sequence>
<dbReference type="GO" id="GO:0005524">
    <property type="term" value="F:ATP binding"/>
    <property type="evidence" value="ECO:0007669"/>
    <property type="project" value="UniProtKB-KW"/>
</dbReference>
<dbReference type="Pfam" id="PF13671">
    <property type="entry name" value="AAA_33"/>
    <property type="match status" value="1"/>
</dbReference>
<proteinExistence type="predicted"/>
<reference evidence="1" key="1">
    <citation type="journal article" date="2021" name="PeerJ">
        <title>Extensive microbial diversity within the chicken gut microbiome revealed by metagenomics and culture.</title>
        <authorList>
            <person name="Gilroy R."/>
            <person name="Ravi A."/>
            <person name="Getino M."/>
            <person name="Pursley I."/>
            <person name="Horton D.L."/>
            <person name="Alikhan N.F."/>
            <person name="Baker D."/>
            <person name="Gharbi K."/>
            <person name="Hall N."/>
            <person name="Watson M."/>
            <person name="Adriaenssens E.M."/>
            <person name="Foster-Nyarko E."/>
            <person name="Jarju S."/>
            <person name="Secka A."/>
            <person name="Antonio M."/>
            <person name="Oren A."/>
            <person name="Chaudhuri R.R."/>
            <person name="La Ragione R."/>
            <person name="Hildebrand F."/>
            <person name="Pallen M.J."/>
        </authorList>
    </citation>
    <scope>NUCLEOTIDE SEQUENCE</scope>
    <source>
        <strain evidence="1">1647</strain>
    </source>
</reference>
<dbReference type="SUPFAM" id="SSF52540">
    <property type="entry name" value="P-loop containing nucleoside triphosphate hydrolases"/>
    <property type="match status" value="1"/>
</dbReference>